<evidence type="ECO:0000256" key="1">
    <source>
        <dbReference type="ARBA" id="ARBA00004401"/>
    </source>
</evidence>
<keyword evidence="6" id="KW-0740">Sodium/potassium transport</keyword>
<evidence type="ECO:0000256" key="18">
    <source>
        <dbReference type="RuleBase" id="RU362099"/>
    </source>
</evidence>
<dbReference type="AlphaFoldDB" id="A0A1A8U486"/>
<evidence type="ECO:0000256" key="3">
    <source>
        <dbReference type="ARBA" id="ARBA00022448"/>
    </source>
</evidence>
<proteinExistence type="inferred from homology"/>
<dbReference type="GO" id="GO:0005890">
    <property type="term" value="C:sodium:potassium-exchanging ATPase complex"/>
    <property type="evidence" value="ECO:0007669"/>
    <property type="project" value="InterPro"/>
</dbReference>
<keyword evidence="9" id="KW-0735">Signal-anchor</keyword>
<dbReference type="InterPro" id="IPR000402">
    <property type="entry name" value="Na/K_ATPase_sub_beta"/>
</dbReference>
<evidence type="ECO:0000256" key="14">
    <source>
        <dbReference type="ARBA" id="ARBA00023157"/>
    </source>
</evidence>
<evidence type="ECO:0000256" key="17">
    <source>
        <dbReference type="ARBA" id="ARBA00037667"/>
    </source>
</evidence>
<dbReference type="PANTHER" id="PTHR11523">
    <property type="entry name" value="SODIUM/POTASSIUM-DEPENDENT ATPASE BETA SUBUNIT"/>
    <property type="match status" value="1"/>
</dbReference>
<evidence type="ECO:0000256" key="7">
    <source>
        <dbReference type="ARBA" id="ARBA00022692"/>
    </source>
</evidence>
<evidence type="ECO:0000256" key="12">
    <source>
        <dbReference type="ARBA" id="ARBA00023065"/>
    </source>
</evidence>
<keyword evidence="14" id="KW-1015">Disulfide bond</keyword>
<evidence type="ECO:0000256" key="4">
    <source>
        <dbReference type="ARBA" id="ARBA00022475"/>
    </source>
</evidence>
<keyword evidence="13 18" id="KW-0472">Membrane</keyword>
<evidence type="ECO:0000256" key="6">
    <source>
        <dbReference type="ARBA" id="ARBA00022607"/>
    </source>
</evidence>
<evidence type="ECO:0000256" key="10">
    <source>
        <dbReference type="ARBA" id="ARBA00022989"/>
    </source>
</evidence>
<keyword evidence="5" id="KW-0633">Potassium transport</keyword>
<evidence type="ECO:0000256" key="13">
    <source>
        <dbReference type="ARBA" id="ARBA00023136"/>
    </source>
</evidence>
<dbReference type="GO" id="GO:0006883">
    <property type="term" value="P:intracellular sodium ion homeostasis"/>
    <property type="evidence" value="ECO:0007669"/>
    <property type="project" value="TreeGrafter"/>
</dbReference>
<reference evidence="20" key="1">
    <citation type="submission" date="2016-05" db="EMBL/GenBank/DDBJ databases">
        <authorList>
            <person name="Lavstsen T."/>
            <person name="Jespersen J.S."/>
        </authorList>
    </citation>
    <scope>NUCLEOTIDE SEQUENCE</scope>
    <source>
        <tissue evidence="20">Brain</tissue>
    </source>
</reference>
<dbReference type="EMBL" id="HAEJ01001715">
    <property type="protein sequence ID" value="SBS42172.1"/>
    <property type="molecule type" value="Transcribed_RNA"/>
</dbReference>
<evidence type="ECO:0000256" key="9">
    <source>
        <dbReference type="ARBA" id="ARBA00022968"/>
    </source>
</evidence>
<dbReference type="NCBIfam" id="TIGR01107">
    <property type="entry name" value="Na_K_ATPase_bet"/>
    <property type="match status" value="1"/>
</dbReference>
<dbReference type="GO" id="GO:0001671">
    <property type="term" value="F:ATPase activator activity"/>
    <property type="evidence" value="ECO:0007669"/>
    <property type="project" value="TreeGrafter"/>
</dbReference>
<evidence type="ECO:0000256" key="19">
    <source>
        <dbReference type="SAM" id="MobiDB-lite"/>
    </source>
</evidence>
<evidence type="ECO:0000256" key="5">
    <source>
        <dbReference type="ARBA" id="ARBA00022538"/>
    </source>
</evidence>
<dbReference type="GO" id="GO:0036376">
    <property type="term" value="P:sodium ion export across plasma membrane"/>
    <property type="evidence" value="ECO:0007669"/>
    <property type="project" value="TreeGrafter"/>
</dbReference>
<keyword evidence="8" id="KW-0630">Potassium</keyword>
<keyword evidence="11" id="KW-0915">Sodium</keyword>
<keyword evidence="7 18" id="KW-0812">Transmembrane</keyword>
<gene>
    <name evidence="20" type="primary">ATP1B3A</name>
</gene>
<sequence>MLIHLRTLHQPPPRGCAYVTRFFFSSLSSPSRLFSPPSGSSRASLSSRSPSPPTHRRLAVASSHRTAKPFLHSHLLCHLREPALSFFLFSFVFEGPNTGRSMASTEDKAASKENASSWKDSFYNPRTGEVLGRTASSWALILLFYLVFYCFLAGMFALTMWVLLLTLDDYVPRYRDRIPTPGLVIRPSTLDITFNRSEPQKYEVYTKELENFLEKYNDNVQEMNSECTPGVYTKKDEDQEKMDKVCPFKRTSLRFCSGLTDNKFGYPEGKPCVLLKLNRIIGLMPDGDPYINCTIKKDNPVQMHYFPREGKIDKMYFPYYGKKAHENYLQPLVAVQLLLTKEDYNKELSVECRVEGCSLRNNDERDKFLGRVTFRIKVVE</sequence>
<dbReference type="GO" id="GO:1990573">
    <property type="term" value="P:potassium ion import across plasma membrane"/>
    <property type="evidence" value="ECO:0007669"/>
    <property type="project" value="TreeGrafter"/>
</dbReference>
<keyword evidence="4" id="KW-1003">Cell membrane</keyword>
<dbReference type="InterPro" id="IPR038702">
    <property type="entry name" value="Na/K_ATPase_sub_beta_sf"/>
</dbReference>
<evidence type="ECO:0000313" key="20">
    <source>
        <dbReference type="EMBL" id="SBS42172.1"/>
    </source>
</evidence>
<evidence type="ECO:0000256" key="8">
    <source>
        <dbReference type="ARBA" id="ARBA00022958"/>
    </source>
</evidence>
<keyword evidence="10 18" id="KW-1133">Transmembrane helix</keyword>
<dbReference type="GO" id="GO:0030007">
    <property type="term" value="P:intracellular potassium ion homeostasis"/>
    <property type="evidence" value="ECO:0007669"/>
    <property type="project" value="TreeGrafter"/>
</dbReference>
<name>A0A1A8U486_NOTFU</name>
<comment type="function">
    <text evidence="17">This is the non-catalytic component of the active enzyme, which catalyzes the hydrolysis of ATP coupled with the exchange of Na(+) and K(+) ions across the plasma membrane. The exact function of the beta-3 subunit is not known.</text>
</comment>
<comment type="subcellular location">
    <subcellularLocation>
        <location evidence="1">Cell membrane</location>
        <topology evidence="1">Single-pass type II membrane protein</topology>
    </subcellularLocation>
    <subcellularLocation>
        <location evidence="18">Membrane</location>
    </subcellularLocation>
</comment>
<comment type="similarity">
    <text evidence="2 18">Belongs to the X(+)/potassium ATPases subunit beta family.</text>
</comment>
<accession>A0A1A8U486</accession>
<dbReference type="FunFam" id="2.60.40.1660:FF:000005">
    <property type="entry name" value="Sodium/potassium-transporting ATPase subunit beta"/>
    <property type="match status" value="1"/>
</dbReference>
<dbReference type="PANTHER" id="PTHR11523:SF47">
    <property type="entry name" value="SODIUM_POTASSIUM-TRANSPORTING ATPASE SUBUNIT BETA-3"/>
    <property type="match status" value="1"/>
</dbReference>
<feature type="region of interest" description="Disordered" evidence="19">
    <location>
        <begin position="30"/>
        <end position="58"/>
    </location>
</feature>
<keyword evidence="16" id="KW-0739">Sodium transport</keyword>
<keyword evidence="15" id="KW-0325">Glycoprotein</keyword>
<evidence type="ECO:0000256" key="2">
    <source>
        <dbReference type="ARBA" id="ARBA00005876"/>
    </source>
</evidence>
<keyword evidence="12 18" id="KW-0406">Ion transport</keyword>
<protein>
    <recommendedName>
        <fullName evidence="18">Sodium/potassium-transporting ATPase subunit beta</fullName>
    </recommendedName>
</protein>
<evidence type="ECO:0000256" key="11">
    <source>
        <dbReference type="ARBA" id="ARBA00023053"/>
    </source>
</evidence>
<evidence type="ECO:0000256" key="15">
    <source>
        <dbReference type="ARBA" id="ARBA00023180"/>
    </source>
</evidence>
<feature type="compositionally biased region" description="Low complexity" evidence="19">
    <location>
        <begin position="30"/>
        <end position="49"/>
    </location>
</feature>
<dbReference type="Pfam" id="PF00287">
    <property type="entry name" value="Na_K-ATPase"/>
    <property type="match status" value="1"/>
</dbReference>
<reference evidence="20" key="2">
    <citation type="submission" date="2016-06" db="EMBL/GenBank/DDBJ databases">
        <title>The genome of a short-lived fish provides insights into sex chromosome evolution and the genetic control of aging.</title>
        <authorList>
            <person name="Reichwald K."/>
            <person name="Felder M."/>
            <person name="Petzold A."/>
            <person name="Koch P."/>
            <person name="Groth M."/>
            <person name="Platzer M."/>
        </authorList>
    </citation>
    <scope>NUCLEOTIDE SEQUENCE</scope>
    <source>
        <tissue evidence="20">Brain</tissue>
    </source>
</reference>
<dbReference type="Gene3D" id="2.60.40.1660">
    <property type="entry name" value="Na, k-atpase alpha subunit"/>
    <property type="match status" value="1"/>
</dbReference>
<feature type="transmembrane region" description="Helical" evidence="18">
    <location>
        <begin position="138"/>
        <end position="167"/>
    </location>
</feature>
<keyword evidence="3 18" id="KW-0813">Transport</keyword>
<organism evidence="20">
    <name type="scientific">Nothobranchius furzeri</name>
    <name type="common">Turquoise killifish</name>
    <dbReference type="NCBI Taxonomy" id="105023"/>
    <lineage>
        <taxon>Eukaryota</taxon>
        <taxon>Metazoa</taxon>
        <taxon>Chordata</taxon>
        <taxon>Craniata</taxon>
        <taxon>Vertebrata</taxon>
        <taxon>Euteleostomi</taxon>
        <taxon>Actinopterygii</taxon>
        <taxon>Neopterygii</taxon>
        <taxon>Teleostei</taxon>
        <taxon>Neoteleostei</taxon>
        <taxon>Acanthomorphata</taxon>
        <taxon>Ovalentaria</taxon>
        <taxon>Atherinomorphae</taxon>
        <taxon>Cyprinodontiformes</taxon>
        <taxon>Nothobranchiidae</taxon>
        <taxon>Nothobranchius</taxon>
    </lineage>
</organism>
<evidence type="ECO:0000256" key="16">
    <source>
        <dbReference type="ARBA" id="ARBA00023201"/>
    </source>
</evidence>